<dbReference type="AlphaFoldDB" id="A0A0S6VPG0"/>
<organism evidence="2 3">
    <name type="scientific">Candidatus Moduliflexus flocculans</name>
    <dbReference type="NCBI Taxonomy" id="1499966"/>
    <lineage>
        <taxon>Bacteria</taxon>
        <taxon>Candidatus Moduliflexota</taxon>
        <taxon>Candidatus Moduliflexia</taxon>
        <taxon>Candidatus Moduliflexales</taxon>
        <taxon>Candidatus Moduliflexaceae</taxon>
    </lineage>
</organism>
<accession>A0A0S6VPG0</accession>
<name>A0A0S6VPG0_9BACT</name>
<proteinExistence type="predicted"/>
<dbReference type="PANTHER" id="PTHR43649">
    <property type="entry name" value="ARABINOSE-BINDING PROTEIN-RELATED"/>
    <property type="match status" value="1"/>
</dbReference>
<dbReference type="InterPro" id="IPR050490">
    <property type="entry name" value="Bact_solute-bd_prot1"/>
</dbReference>
<dbReference type="SUPFAM" id="SSF53850">
    <property type="entry name" value="Periplasmic binding protein-like II"/>
    <property type="match status" value="1"/>
</dbReference>
<evidence type="ECO:0000313" key="3">
    <source>
        <dbReference type="Proteomes" id="UP000030700"/>
    </source>
</evidence>
<dbReference type="Gene3D" id="3.40.190.10">
    <property type="entry name" value="Periplasmic binding protein-like II"/>
    <property type="match status" value="2"/>
</dbReference>
<dbReference type="EMBL" id="DF820455">
    <property type="protein sequence ID" value="GAK48938.1"/>
    <property type="molecule type" value="Genomic_DNA"/>
</dbReference>
<keyword evidence="3" id="KW-1185">Reference proteome</keyword>
<sequence length="541" mass="61934">MKRGFRRFWSTCMACLTVFCLVSAGFAADNLTPVKLTVFLGRPSQQPTPDNKIFKKIEQEFGVTFEFDILAGDLDQKLGVLIAGGDYPDMMTGDTKLIDAGAFIPLEDLIEQYAPNLKKHYEKAWYLMKYNDGHVYVLPNYGVFQGDYRYNESYGPAFWIQKAVLKEFGYPKVKTLDQYFDLIQQYKEKYPTIDGQETIGFEILSEGWRNFCLKNAPQHLVGNPNEGGVIVKDGVAKIFAGTDIDKRYFKKLNEVNQLGLIDRESFVLSYDQYLAKLTSGRVLGMFDQRWNFQRAEESLKTQEKILRTYAPCPVVYDESIKDYYLDRPPVNVNRGFGISVNAKDPVRIIKLLDALYDERWQKLLYWGVEGDDYLVNEQGRFYRTPEQRVQYDDPAWKQANTGLDFAAYSPKMEGTFSDGNATSPGMQPEEYYESLKPEDKELLNAYGYKTYGEFFSTPPENPMHYPAWSIPIEDGSPAKIASLKLDDLANKYLPKAILAQPAEFDTIWAEYVVEIGKVDVKAYEDVVNAGIQERIKNAQAQ</sequence>
<feature type="signal peptide" evidence="1">
    <location>
        <begin position="1"/>
        <end position="27"/>
    </location>
</feature>
<dbReference type="HOGENOM" id="CLU_021021_1_1_0"/>
<evidence type="ECO:0000256" key="1">
    <source>
        <dbReference type="SAM" id="SignalP"/>
    </source>
</evidence>
<protein>
    <submittedName>
        <fullName evidence="2">Extracellular solute-binding protein family 1</fullName>
    </submittedName>
</protein>
<dbReference type="STRING" id="1499966.U14_00150"/>
<evidence type="ECO:0000313" key="2">
    <source>
        <dbReference type="EMBL" id="GAK48938.1"/>
    </source>
</evidence>
<gene>
    <name evidence="2" type="ORF">U14_00150</name>
</gene>
<keyword evidence="1" id="KW-0732">Signal</keyword>
<dbReference type="Proteomes" id="UP000030700">
    <property type="component" value="Unassembled WGS sequence"/>
</dbReference>
<feature type="chain" id="PRO_5006631384" evidence="1">
    <location>
        <begin position="28"/>
        <end position="541"/>
    </location>
</feature>
<dbReference type="PANTHER" id="PTHR43649:SF12">
    <property type="entry name" value="DIACETYLCHITOBIOSE BINDING PROTEIN DASA"/>
    <property type="match status" value="1"/>
</dbReference>
<reference evidence="2 3" key="1">
    <citation type="journal article" date="2015" name="PeerJ">
        <title>First genomic representation of candidate bacterial phylum KSB3 points to enhanced environmental sensing as a trigger of wastewater bulking.</title>
        <authorList>
            <person name="Sekiguchi Y."/>
            <person name="Ohashi A."/>
            <person name="Parks D.H."/>
            <person name="Yamauchi T."/>
            <person name="Tyson G.W."/>
            <person name="Hugenholtz P."/>
        </authorList>
    </citation>
    <scope>NUCLEOTIDE SEQUENCE [LARGE SCALE GENOMIC DNA]</scope>
</reference>